<organism evidence="12 13">
    <name type="scientific">Eufriesea mexicana</name>
    <dbReference type="NCBI Taxonomy" id="516756"/>
    <lineage>
        <taxon>Eukaryota</taxon>
        <taxon>Metazoa</taxon>
        <taxon>Ecdysozoa</taxon>
        <taxon>Arthropoda</taxon>
        <taxon>Hexapoda</taxon>
        <taxon>Insecta</taxon>
        <taxon>Pterygota</taxon>
        <taxon>Neoptera</taxon>
        <taxon>Endopterygota</taxon>
        <taxon>Hymenoptera</taxon>
        <taxon>Apocrita</taxon>
        <taxon>Aculeata</taxon>
        <taxon>Apoidea</taxon>
        <taxon>Anthophila</taxon>
        <taxon>Apidae</taxon>
        <taxon>Eufriesea</taxon>
    </lineage>
</organism>
<dbReference type="GO" id="GO:0004379">
    <property type="term" value="F:glycylpeptide N-tetradecanoyltransferase activity"/>
    <property type="evidence" value="ECO:0007669"/>
    <property type="project" value="UniProtKB-EC"/>
</dbReference>
<dbReference type="InterPro" id="IPR022677">
    <property type="entry name" value="NMT_C"/>
</dbReference>
<dbReference type="PANTHER" id="PTHR11377">
    <property type="entry name" value="N-MYRISTOYL TRANSFERASE"/>
    <property type="match status" value="1"/>
</dbReference>
<feature type="domain" description="Glycylpeptide N-tetradecanoyltransferase C-terminal" evidence="11">
    <location>
        <begin position="267"/>
        <end position="447"/>
    </location>
</feature>
<keyword evidence="4 7" id="KW-0808">Transferase</keyword>
<sequence>MEEKSQVVEREAKKDEIHEKDGKSKSSKKRHLKKKNKMAHATTENHNHSGHKDEHEMNSTCKISIKELQIAMEVFNIHQKPAKTQEEAMEKPYQFWSTQPVPKMDEKIVKNEPIESDKTSIRAEPYSLPADFQWDTLNLDDPLVLSELYTLLSENYVEDDDAMFRFDYPPNFLKWALQSPGWCKEWHCGLMQGYNFSTQKMVEINFLCVHKKLRSKRVAPVLIREITRRVNLQGIFQAVYTAGVVLPKPIATCRYWHRSLNPKKLIEVKFSHLSRNMTMQRTLKLYKLPENTKVPGFRKLVEADIPQAHKILSDYLEKFDLAPIFSVEEFRHWFLPQNGIINSFVVENEGNITDLVSYYTLPSSIMHHPTHKTLRAAYSFYNVSTVTPWLELMTDALISARDLNFDVFNALDLMDNKEFLEPLKFGIGDGNLQYYLYNWRCPSMTPGKIENLRQGKVELDRCNGLGKMPQRSRVTSLGDDPWGKHGRFENTGDRDRPASFIPTTPKSEGKREFNVYWNVPTFMCHKYGLHFEEVSEKYGIIQNSMDKFRGEEIAILYDPGMFPALLKEPNGNVVTRNGGVPQEGNLTKHLQVFREHLINQIPDKSFHGVGVIDFESWRPIFRQNWASLQPYKKLSIEIVRREHPFWDSRSVEQEAKRRFEKYGKLFMEETLKAAKQIRPSGSWGYYAYPYCYNLTPNQPSSQCDSTTMQENDKMSWLYALEDVLLPSVYLRLSLTSSQRVGLVGGRVKEALRIAKQMAARKRVLPYYWYKYQDQRDTYLSKADLDATLRKIADQGADGLIIWGSSNDINTKQKCVQFREYLNNDLGPSVDRTRRMALGSSEYNGNSVDNRIDGSVDQA</sequence>
<dbReference type="InterPro" id="IPR017853">
    <property type="entry name" value="GH"/>
</dbReference>
<dbReference type="InterPro" id="IPR022678">
    <property type="entry name" value="NMT_CS"/>
</dbReference>
<accession>A0A310SIY9</accession>
<dbReference type="GO" id="GO:0004415">
    <property type="term" value="F:hyalurononglucosaminidase activity"/>
    <property type="evidence" value="ECO:0007669"/>
    <property type="project" value="InterPro"/>
</dbReference>
<evidence type="ECO:0000256" key="9">
    <source>
        <dbReference type="SAM" id="MobiDB-lite"/>
    </source>
</evidence>
<feature type="compositionally biased region" description="Basic and acidic residues" evidence="9">
    <location>
        <begin position="43"/>
        <end position="57"/>
    </location>
</feature>
<evidence type="ECO:0000313" key="12">
    <source>
        <dbReference type="EMBL" id="OAD55352.1"/>
    </source>
</evidence>
<feature type="compositionally biased region" description="Basic residues" evidence="9">
    <location>
        <begin position="25"/>
        <end position="38"/>
    </location>
</feature>
<dbReference type="AlphaFoldDB" id="A0A310SIY9"/>
<feature type="compositionally biased region" description="Basic and acidic residues" evidence="9">
    <location>
        <begin position="481"/>
        <end position="497"/>
    </location>
</feature>
<dbReference type="PROSITE" id="PS00976">
    <property type="entry name" value="NMT_2"/>
    <property type="match status" value="1"/>
</dbReference>
<dbReference type="GO" id="GO:0006952">
    <property type="term" value="P:defense response"/>
    <property type="evidence" value="ECO:0007669"/>
    <property type="project" value="InterPro"/>
</dbReference>
<dbReference type="GO" id="GO:0005975">
    <property type="term" value="P:carbohydrate metabolic process"/>
    <property type="evidence" value="ECO:0007669"/>
    <property type="project" value="InterPro"/>
</dbReference>
<reference evidence="12 13" key="1">
    <citation type="submission" date="2015-07" db="EMBL/GenBank/DDBJ databases">
        <title>The genome of Eufriesea mexicana.</title>
        <authorList>
            <person name="Pan H."/>
            <person name="Kapheim K."/>
        </authorList>
    </citation>
    <scope>NUCLEOTIDE SEQUENCE [LARGE SCALE GENOMIC DNA]</scope>
    <source>
        <strain evidence="12">0111107269</strain>
        <tissue evidence="12">Whole body</tissue>
    </source>
</reference>
<evidence type="ECO:0000256" key="7">
    <source>
        <dbReference type="RuleBase" id="RU000586"/>
    </source>
</evidence>
<keyword evidence="5" id="KW-1015">Disulfide bond</keyword>
<dbReference type="OrthoDB" id="5796153at2759"/>
<feature type="region of interest" description="Disordered" evidence="9">
    <location>
        <begin position="1"/>
        <end position="57"/>
    </location>
</feature>
<dbReference type="EC" id="2.3.1.97" evidence="3 7"/>
<dbReference type="InterPro" id="IPR013785">
    <property type="entry name" value="Aldolase_TIM"/>
</dbReference>
<dbReference type="Proteomes" id="UP000250275">
    <property type="component" value="Unassembled WGS sequence"/>
</dbReference>
<proteinExistence type="inferred from homology"/>
<dbReference type="PANTHER" id="PTHR11377:SF5">
    <property type="entry name" value="GLYCYLPEPTIDE N-TETRADECANOYLTRANSFERASE"/>
    <property type="match status" value="1"/>
</dbReference>
<evidence type="ECO:0000256" key="8">
    <source>
        <dbReference type="RuleBase" id="RU004178"/>
    </source>
</evidence>
<feature type="domain" description="Glycylpeptide N-tetradecanoyltransferase N-terminal" evidence="10">
    <location>
        <begin position="117"/>
        <end position="253"/>
    </location>
</feature>
<dbReference type="EMBL" id="KQ762882">
    <property type="protein sequence ID" value="OAD55352.1"/>
    <property type="molecule type" value="Genomic_DNA"/>
</dbReference>
<feature type="compositionally biased region" description="Basic and acidic residues" evidence="9">
    <location>
        <begin position="1"/>
        <end position="24"/>
    </location>
</feature>
<dbReference type="PRINTS" id="PR00846">
    <property type="entry name" value="GLHYDRLASE56"/>
</dbReference>
<dbReference type="InterPro" id="IPR022676">
    <property type="entry name" value="NMT_N"/>
</dbReference>
<comment type="similarity">
    <text evidence="1">Belongs to the glycosyl hydrolase 56 family.</text>
</comment>
<dbReference type="PROSITE" id="PS00975">
    <property type="entry name" value="NMT_1"/>
    <property type="match status" value="1"/>
</dbReference>
<feature type="region of interest" description="Disordered" evidence="9">
    <location>
        <begin position="470"/>
        <end position="506"/>
    </location>
</feature>
<keyword evidence="6 7" id="KW-0012">Acyltransferase</keyword>
<gene>
    <name evidence="12" type="ORF">WN48_04866</name>
</gene>
<dbReference type="Gene3D" id="3.20.20.70">
    <property type="entry name" value="Aldolase class I"/>
    <property type="match status" value="1"/>
</dbReference>
<dbReference type="InterPro" id="IPR018155">
    <property type="entry name" value="Hyaluronidase"/>
</dbReference>
<comment type="function">
    <text evidence="7">Adds a myristoyl group to the N-terminal glycine residue of certain cellular proteins.</text>
</comment>
<evidence type="ECO:0000259" key="10">
    <source>
        <dbReference type="Pfam" id="PF01233"/>
    </source>
</evidence>
<keyword evidence="13" id="KW-1185">Reference proteome</keyword>
<dbReference type="InterPro" id="IPR001329">
    <property type="entry name" value="Venom_Hyaluronidase"/>
</dbReference>
<comment type="similarity">
    <text evidence="2 8">Belongs to the NMT family.</text>
</comment>
<name>A0A310SIY9_9HYME</name>
<dbReference type="FunFam" id="3.40.630.170:FF:000001">
    <property type="entry name" value="Glycylpeptide N-tetradecanoyltransferase"/>
    <property type="match status" value="1"/>
</dbReference>
<dbReference type="InterPro" id="IPR016181">
    <property type="entry name" value="Acyl_CoA_acyltransferase"/>
</dbReference>
<dbReference type="PRINTS" id="PR00847">
    <property type="entry name" value="HYALURONDASE"/>
</dbReference>
<dbReference type="Pfam" id="PF01630">
    <property type="entry name" value="Glyco_hydro_56"/>
    <property type="match status" value="1"/>
</dbReference>
<evidence type="ECO:0000256" key="6">
    <source>
        <dbReference type="ARBA" id="ARBA00023315"/>
    </source>
</evidence>
<dbReference type="GO" id="GO:0005737">
    <property type="term" value="C:cytoplasm"/>
    <property type="evidence" value="ECO:0007669"/>
    <property type="project" value="TreeGrafter"/>
</dbReference>
<dbReference type="SUPFAM" id="SSF55729">
    <property type="entry name" value="Acyl-CoA N-acyltransferases (Nat)"/>
    <property type="match status" value="2"/>
</dbReference>
<dbReference type="Gene3D" id="3.40.630.170">
    <property type="match status" value="1"/>
</dbReference>
<evidence type="ECO:0000256" key="1">
    <source>
        <dbReference type="ARBA" id="ARBA00008871"/>
    </source>
</evidence>
<evidence type="ECO:0000259" key="11">
    <source>
        <dbReference type="Pfam" id="PF02799"/>
    </source>
</evidence>
<evidence type="ECO:0000256" key="5">
    <source>
        <dbReference type="ARBA" id="ARBA00023157"/>
    </source>
</evidence>
<evidence type="ECO:0000256" key="2">
    <source>
        <dbReference type="ARBA" id="ARBA00009469"/>
    </source>
</evidence>
<dbReference type="SUPFAM" id="SSF51445">
    <property type="entry name" value="(Trans)glycosidases"/>
    <property type="match status" value="1"/>
</dbReference>
<dbReference type="Pfam" id="PF01233">
    <property type="entry name" value="NMT"/>
    <property type="match status" value="1"/>
</dbReference>
<evidence type="ECO:0000313" key="13">
    <source>
        <dbReference type="Proteomes" id="UP000250275"/>
    </source>
</evidence>
<dbReference type="Pfam" id="PF02799">
    <property type="entry name" value="NMT_C"/>
    <property type="match status" value="1"/>
</dbReference>
<evidence type="ECO:0000256" key="4">
    <source>
        <dbReference type="ARBA" id="ARBA00022679"/>
    </source>
</evidence>
<dbReference type="InterPro" id="IPR000903">
    <property type="entry name" value="NMT"/>
</dbReference>
<protein>
    <recommendedName>
        <fullName evidence="3 7">Glycylpeptide N-tetradecanoyltransferase</fullName>
        <ecNumber evidence="3 7">2.3.1.97</ecNumber>
    </recommendedName>
</protein>
<comment type="catalytic activity">
    <reaction evidence="7">
        <text>N-terminal glycyl-[protein] + tetradecanoyl-CoA = N-tetradecanoylglycyl-[protein] + CoA + H(+)</text>
        <dbReference type="Rhea" id="RHEA:15521"/>
        <dbReference type="Rhea" id="RHEA-COMP:12666"/>
        <dbReference type="Rhea" id="RHEA-COMP:12667"/>
        <dbReference type="ChEBI" id="CHEBI:15378"/>
        <dbReference type="ChEBI" id="CHEBI:57287"/>
        <dbReference type="ChEBI" id="CHEBI:57385"/>
        <dbReference type="ChEBI" id="CHEBI:64723"/>
        <dbReference type="ChEBI" id="CHEBI:133050"/>
        <dbReference type="EC" id="2.3.1.97"/>
    </reaction>
</comment>
<evidence type="ECO:0000256" key="3">
    <source>
        <dbReference type="ARBA" id="ARBA00012923"/>
    </source>
</evidence>